<sequence>MVTRGRIPLSPTRFATASGCREDPRRDVLNARKERRGKEKDRERERTGRGKQLDLQLPPQIPPSSQTHTYQIITHTPPVCSCTGLQVVENTEEYKEGEGGGGVGTVNIVILRSFSVKCIIIIIIINNNLVGDGGGKVRFSYRGSSTHNWRANPCYVRFISGSFRKMQTDWDTLVPPSPPPTSTP</sequence>
<proteinExistence type="predicted"/>
<feature type="region of interest" description="Disordered" evidence="1">
    <location>
        <begin position="1"/>
        <end position="66"/>
    </location>
</feature>
<dbReference type="EMBL" id="JAFBMS010000258">
    <property type="protein sequence ID" value="KAG9332106.1"/>
    <property type="molecule type" value="Genomic_DNA"/>
</dbReference>
<feature type="compositionally biased region" description="Basic and acidic residues" evidence="1">
    <location>
        <begin position="20"/>
        <end position="52"/>
    </location>
</feature>
<evidence type="ECO:0000256" key="1">
    <source>
        <dbReference type="SAM" id="MobiDB-lite"/>
    </source>
</evidence>
<organism evidence="2 3">
    <name type="scientific">Albula glossodonta</name>
    <name type="common">roundjaw bonefish</name>
    <dbReference type="NCBI Taxonomy" id="121402"/>
    <lineage>
        <taxon>Eukaryota</taxon>
        <taxon>Metazoa</taxon>
        <taxon>Chordata</taxon>
        <taxon>Craniata</taxon>
        <taxon>Vertebrata</taxon>
        <taxon>Euteleostomi</taxon>
        <taxon>Actinopterygii</taxon>
        <taxon>Neopterygii</taxon>
        <taxon>Teleostei</taxon>
        <taxon>Albuliformes</taxon>
        <taxon>Albulidae</taxon>
        <taxon>Albula</taxon>
    </lineage>
</organism>
<dbReference type="AlphaFoldDB" id="A0A8T2MX00"/>
<gene>
    <name evidence="2" type="ORF">JZ751_015882</name>
</gene>
<accession>A0A8T2MX00</accession>
<name>A0A8T2MX00_9TELE</name>
<protein>
    <submittedName>
        <fullName evidence="2">Uncharacterized protein</fullName>
    </submittedName>
</protein>
<comment type="caution">
    <text evidence="2">The sequence shown here is derived from an EMBL/GenBank/DDBJ whole genome shotgun (WGS) entry which is preliminary data.</text>
</comment>
<dbReference type="Proteomes" id="UP000824540">
    <property type="component" value="Unassembled WGS sequence"/>
</dbReference>
<evidence type="ECO:0000313" key="3">
    <source>
        <dbReference type="Proteomes" id="UP000824540"/>
    </source>
</evidence>
<reference evidence="2" key="1">
    <citation type="thesis" date="2021" institute="BYU ScholarsArchive" country="Provo, UT, USA">
        <title>Applications of and Algorithms for Genome Assembly and Genomic Analyses with an Emphasis on Marine Teleosts.</title>
        <authorList>
            <person name="Pickett B.D."/>
        </authorList>
    </citation>
    <scope>NUCLEOTIDE SEQUENCE</scope>
    <source>
        <strain evidence="2">HI-2016</strain>
    </source>
</reference>
<evidence type="ECO:0000313" key="2">
    <source>
        <dbReference type="EMBL" id="KAG9332106.1"/>
    </source>
</evidence>
<feature type="compositionally biased region" description="Low complexity" evidence="1">
    <location>
        <begin position="53"/>
        <end position="66"/>
    </location>
</feature>
<keyword evidence="3" id="KW-1185">Reference proteome</keyword>